<dbReference type="SUPFAM" id="SSF56112">
    <property type="entry name" value="Protein kinase-like (PK-like)"/>
    <property type="match status" value="1"/>
</dbReference>
<keyword evidence="6" id="KW-1185">Reference proteome</keyword>
<evidence type="ECO:0000259" key="4">
    <source>
        <dbReference type="PROSITE" id="PS50011"/>
    </source>
</evidence>
<dbReference type="InterPro" id="IPR050117">
    <property type="entry name" value="MAPK"/>
</dbReference>
<keyword evidence="2" id="KW-0547">Nucleotide-binding</keyword>
<comment type="caution">
    <text evidence="5">The sequence shown here is derived from an EMBL/GenBank/DDBJ whole genome shotgun (WGS) entry which is preliminary data.</text>
</comment>
<dbReference type="Pfam" id="PF00069">
    <property type="entry name" value="Pkinase"/>
    <property type="match status" value="1"/>
</dbReference>
<name>A0A9P5P0H5_GYMJU</name>
<keyword evidence="5" id="KW-0418">Kinase</keyword>
<keyword evidence="5" id="KW-0808">Transferase</keyword>
<dbReference type="Gene3D" id="1.10.510.10">
    <property type="entry name" value="Transferase(Phosphotransferase) domain 1"/>
    <property type="match status" value="1"/>
</dbReference>
<feature type="domain" description="Protein kinase" evidence="4">
    <location>
        <begin position="1"/>
        <end position="212"/>
    </location>
</feature>
<sequence length="212" mass="23227">MGAMEGNLYQLIKTRKGRPFAGGLVSSILHQTLLGLDWLHCNSFIHRDVVPENILVTTQGIFDYQTVPVNPEAVTSANTATEKDVIVIIKLCDFGLARHSDSSGPYTEYVTVRWYRAPEVFLFAPHYTTAVDMWAVGVVAAEVLKLAPLFPGTDQMDQLHRFFSVLGSPSDEARVDSSGNPLDGGAWPAGIELARVHGVQFPVVAYKIVLTI</sequence>
<dbReference type="SMART" id="SM00220">
    <property type="entry name" value="S_TKc"/>
    <property type="match status" value="1"/>
</dbReference>
<evidence type="ECO:0000256" key="1">
    <source>
        <dbReference type="ARBA" id="ARBA00022527"/>
    </source>
</evidence>
<dbReference type="PROSITE" id="PS50011">
    <property type="entry name" value="PROTEIN_KINASE_DOM"/>
    <property type="match status" value="1"/>
</dbReference>
<dbReference type="Proteomes" id="UP000724874">
    <property type="component" value="Unassembled WGS sequence"/>
</dbReference>
<dbReference type="OrthoDB" id="2158884at2759"/>
<proteinExistence type="predicted"/>
<reference evidence="5" key="1">
    <citation type="submission" date="2020-11" db="EMBL/GenBank/DDBJ databases">
        <authorList>
            <consortium name="DOE Joint Genome Institute"/>
            <person name="Ahrendt S."/>
            <person name="Riley R."/>
            <person name="Andreopoulos W."/>
            <person name="LaButti K."/>
            <person name="Pangilinan J."/>
            <person name="Ruiz-duenas F.J."/>
            <person name="Barrasa J.M."/>
            <person name="Sanchez-Garcia M."/>
            <person name="Camarero S."/>
            <person name="Miyauchi S."/>
            <person name="Serrano A."/>
            <person name="Linde D."/>
            <person name="Babiker R."/>
            <person name="Drula E."/>
            <person name="Ayuso-Fernandez I."/>
            <person name="Pacheco R."/>
            <person name="Padilla G."/>
            <person name="Ferreira P."/>
            <person name="Barriuso J."/>
            <person name="Kellner H."/>
            <person name="Castanera R."/>
            <person name="Alfaro M."/>
            <person name="Ramirez L."/>
            <person name="Pisabarro A.G."/>
            <person name="Kuo A."/>
            <person name="Tritt A."/>
            <person name="Lipzen A."/>
            <person name="He G."/>
            <person name="Yan M."/>
            <person name="Ng V."/>
            <person name="Cullen D."/>
            <person name="Martin F."/>
            <person name="Rosso M.-N."/>
            <person name="Henrissat B."/>
            <person name="Hibbett D."/>
            <person name="Martinez A.T."/>
            <person name="Grigoriev I.V."/>
        </authorList>
    </citation>
    <scope>NUCLEOTIDE SEQUENCE</scope>
    <source>
        <strain evidence="5">AH 44721</strain>
    </source>
</reference>
<gene>
    <name evidence="5" type="ORF">CPB84DRAFT_1762209</name>
</gene>
<dbReference type="GO" id="GO:0005524">
    <property type="term" value="F:ATP binding"/>
    <property type="evidence" value="ECO:0007669"/>
    <property type="project" value="UniProtKB-KW"/>
</dbReference>
<protein>
    <submittedName>
        <fullName evidence="5">Kinase-like domain-containing protein</fullName>
    </submittedName>
</protein>
<evidence type="ECO:0000313" key="5">
    <source>
        <dbReference type="EMBL" id="KAF8911553.1"/>
    </source>
</evidence>
<accession>A0A9P5P0H5</accession>
<keyword evidence="1" id="KW-0723">Serine/threonine-protein kinase</keyword>
<dbReference type="PANTHER" id="PTHR24055">
    <property type="entry name" value="MITOGEN-ACTIVATED PROTEIN KINASE"/>
    <property type="match status" value="1"/>
</dbReference>
<dbReference type="AlphaFoldDB" id="A0A9P5P0H5"/>
<organism evidence="5 6">
    <name type="scientific">Gymnopilus junonius</name>
    <name type="common">Spectacular rustgill mushroom</name>
    <name type="synonym">Gymnopilus spectabilis subsp. junonius</name>
    <dbReference type="NCBI Taxonomy" id="109634"/>
    <lineage>
        <taxon>Eukaryota</taxon>
        <taxon>Fungi</taxon>
        <taxon>Dikarya</taxon>
        <taxon>Basidiomycota</taxon>
        <taxon>Agaricomycotina</taxon>
        <taxon>Agaricomycetes</taxon>
        <taxon>Agaricomycetidae</taxon>
        <taxon>Agaricales</taxon>
        <taxon>Agaricineae</taxon>
        <taxon>Hymenogastraceae</taxon>
        <taxon>Gymnopilus</taxon>
    </lineage>
</organism>
<dbReference type="GO" id="GO:0004674">
    <property type="term" value="F:protein serine/threonine kinase activity"/>
    <property type="evidence" value="ECO:0007669"/>
    <property type="project" value="UniProtKB-KW"/>
</dbReference>
<dbReference type="EMBL" id="JADNYJ010000004">
    <property type="protein sequence ID" value="KAF8911553.1"/>
    <property type="molecule type" value="Genomic_DNA"/>
</dbReference>
<evidence type="ECO:0000256" key="2">
    <source>
        <dbReference type="ARBA" id="ARBA00022741"/>
    </source>
</evidence>
<dbReference type="InterPro" id="IPR011009">
    <property type="entry name" value="Kinase-like_dom_sf"/>
</dbReference>
<keyword evidence="3" id="KW-0067">ATP-binding</keyword>
<dbReference type="InterPro" id="IPR000719">
    <property type="entry name" value="Prot_kinase_dom"/>
</dbReference>
<evidence type="ECO:0000256" key="3">
    <source>
        <dbReference type="ARBA" id="ARBA00022840"/>
    </source>
</evidence>
<evidence type="ECO:0000313" key="6">
    <source>
        <dbReference type="Proteomes" id="UP000724874"/>
    </source>
</evidence>